<dbReference type="InterPro" id="IPR008930">
    <property type="entry name" value="Terpenoid_cyclase/PrenylTrfase"/>
</dbReference>
<evidence type="ECO:0000313" key="2">
    <source>
        <dbReference type="EMBL" id="KAK3005797.1"/>
    </source>
</evidence>
<dbReference type="GO" id="GO:0005811">
    <property type="term" value="C:lipid droplet"/>
    <property type="evidence" value="ECO:0007669"/>
    <property type="project" value="InterPro"/>
</dbReference>
<evidence type="ECO:0000313" key="3">
    <source>
        <dbReference type="EMBL" id="KAK3008434.1"/>
    </source>
</evidence>
<dbReference type="EMBL" id="JAVXUP010001751">
    <property type="protein sequence ID" value="KAK3008434.1"/>
    <property type="molecule type" value="Genomic_DNA"/>
</dbReference>
<comment type="caution">
    <text evidence="2">The sequence shown here is derived from an EMBL/GenBank/DDBJ whole genome shotgun (WGS) entry which is preliminary data.</text>
</comment>
<proteinExistence type="inferred from homology"/>
<gene>
    <name evidence="3" type="ORF">RJ639_014777</name>
    <name evidence="2" type="ORF">RJ639_017603</name>
</gene>
<dbReference type="PANTHER" id="PTHR11764:SF20">
    <property type="entry name" value="LANOSTEROL SYNTHASE"/>
    <property type="match status" value="1"/>
</dbReference>
<dbReference type="InterPro" id="IPR018333">
    <property type="entry name" value="Squalene_cyclase"/>
</dbReference>
<dbReference type="AlphaFoldDB" id="A0AA88VC59"/>
<feature type="non-terminal residue" evidence="2">
    <location>
        <position position="1"/>
    </location>
</feature>
<dbReference type="SUPFAM" id="SSF48239">
    <property type="entry name" value="Terpenoid cyclases/Protein prenyltransferases"/>
    <property type="match status" value="1"/>
</dbReference>
<dbReference type="Proteomes" id="UP001188597">
    <property type="component" value="Unassembled WGS sequence"/>
</dbReference>
<dbReference type="PANTHER" id="PTHR11764">
    <property type="entry name" value="TERPENE CYCLASE/MUTASE FAMILY MEMBER"/>
    <property type="match status" value="1"/>
</dbReference>
<dbReference type="GO" id="GO:0016104">
    <property type="term" value="P:triterpenoid biosynthetic process"/>
    <property type="evidence" value="ECO:0007669"/>
    <property type="project" value="InterPro"/>
</dbReference>
<keyword evidence="4" id="KW-1185">Reference proteome</keyword>
<evidence type="ECO:0000313" key="4">
    <source>
        <dbReference type="Proteomes" id="UP001188597"/>
    </source>
</evidence>
<dbReference type="EMBL" id="JAVXUP010002083">
    <property type="protein sequence ID" value="KAK3005797.1"/>
    <property type="molecule type" value="Genomic_DNA"/>
</dbReference>
<dbReference type="Gene3D" id="1.50.10.20">
    <property type="match status" value="1"/>
</dbReference>
<protein>
    <submittedName>
        <fullName evidence="2">Uncharacterized protein</fullName>
    </submittedName>
</protein>
<name>A0AA88VC59_9ASTE</name>
<accession>A0AA88VC59</accession>
<evidence type="ECO:0000256" key="1">
    <source>
        <dbReference type="ARBA" id="ARBA00009755"/>
    </source>
</evidence>
<comment type="similarity">
    <text evidence="1">Belongs to the terpene cyclase/mutase family.</text>
</comment>
<sequence length="36" mass="4171">VLGVFEWSGNNPLPPEIWLFPYIFPFHPGAKWLTSI</sequence>
<organism evidence="2 4">
    <name type="scientific">Escallonia herrerae</name>
    <dbReference type="NCBI Taxonomy" id="1293975"/>
    <lineage>
        <taxon>Eukaryota</taxon>
        <taxon>Viridiplantae</taxon>
        <taxon>Streptophyta</taxon>
        <taxon>Embryophyta</taxon>
        <taxon>Tracheophyta</taxon>
        <taxon>Spermatophyta</taxon>
        <taxon>Magnoliopsida</taxon>
        <taxon>eudicotyledons</taxon>
        <taxon>Gunneridae</taxon>
        <taxon>Pentapetalae</taxon>
        <taxon>asterids</taxon>
        <taxon>campanulids</taxon>
        <taxon>Escalloniales</taxon>
        <taxon>Escalloniaceae</taxon>
        <taxon>Escallonia</taxon>
    </lineage>
</organism>
<reference evidence="2" key="1">
    <citation type="submission" date="2022-12" db="EMBL/GenBank/DDBJ databases">
        <title>Draft genome assemblies for two species of Escallonia (Escalloniales).</title>
        <authorList>
            <person name="Chanderbali A."/>
            <person name="Dervinis C."/>
            <person name="Anghel I."/>
            <person name="Soltis D."/>
            <person name="Soltis P."/>
            <person name="Zapata F."/>
        </authorList>
    </citation>
    <scope>NUCLEOTIDE SEQUENCE</scope>
    <source>
        <strain evidence="2">UCBG64.0493</strain>
        <tissue evidence="2">Leaf</tissue>
    </source>
</reference>
<dbReference type="GO" id="GO:0031559">
    <property type="term" value="F:oxidosqualene cyclase activity"/>
    <property type="evidence" value="ECO:0007669"/>
    <property type="project" value="UniProtKB-ARBA"/>
</dbReference>